<dbReference type="OrthoDB" id="186919at2"/>
<organism evidence="4 5">
    <name type="scientific">Salana multivorans</name>
    <dbReference type="NCBI Taxonomy" id="120377"/>
    <lineage>
        <taxon>Bacteria</taxon>
        <taxon>Bacillati</taxon>
        <taxon>Actinomycetota</taxon>
        <taxon>Actinomycetes</taxon>
        <taxon>Micrococcales</taxon>
        <taxon>Beutenbergiaceae</taxon>
        <taxon>Salana</taxon>
    </lineage>
</organism>
<keyword evidence="2" id="KW-0812">Transmembrane</keyword>
<feature type="region of interest" description="Disordered" evidence="1">
    <location>
        <begin position="313"/>
        <end position="410"/>
    </location>
</feature>
<dbReference type="InterPro" id="IPR025645">
    <property type="entry name" value="DUF4349"/>
</dbReference>
<reference evidence="4 5" key="1">
    <citation type="submission" date="2018-11" db="EMBL/GenBank/DDBJ databases">
        <title>Sequencing the genomes of 1000 actinobacteria strains.</title>
        <authorList>
            <person name="Klenk H.-P."/>
        </authorList>
    </citation>
    <scope>NUCLEOTIDE SEQUENCE [LARGE SCALE GENOMIC DNA]</scope>
    <source>
        <strain evidence="4 5">DSM 13521</strain>
    </source>
</reference>
<comment type="caution">
    <text evidence="4">The sequence shown here is derived from an EMBL/GenBank/DDBJ whole genome shotgun (WGS) entry which is preliminary data.</text>
</comment>
<keyword evidence="2" id="KW-0472">Membrane</keyword>
<evidence type="ECO:0000256" key="1">
    <source>
        <dbReference type="SAM" id="MobiDB-lite"/>
    </source>
</evidence>
<dbReference type="RefSeq" id="WP_123737866.1">
    <property type="nucleotide sequence ID" value="NZ_RKHQ01000001.1"/>
</dbReference>
<keyword evidence="5" id="KW-1185">Reference proteome</keyword>
<dbReference type="EMBL" id="RKHQ01000001">
    <property type="protein sequence ID" value="ROR95571.1"/>
    <property type="molecule type" value="Genomic_DNA"/>
</dbReference>
<sequence>MSLTTTVPARTSAGAAPARGRPRRRILVGLSLAVSAALVGACSSGGTDSGGAAYDSAADGGEYYAPEAGDMPVDPGLPGGVSGAERSVIQTGYVYATSDDPVAAATKLVGIIDAVGGRIESQQIVTASEYRHPSADLTTRIPSDHLTEILAQVGDAVDVVESQLTSEDVTAQVVDLDARITAKELSIERLEELLAGATTTADIISAEETLTQRQTELEQLLTMRKGYSDAVEMATITLHVSMPDQIPVSPPPGFTGGVASGWTSLVATVTGVLVVVGFIIPWLLVVAVIGGAWILGRRWLRARRPATPVTITTVASPAPASPSTPAEPSARVSEPTAPAATPPRGSELPTPARLSDPVAPAGTTAAATAAPSAPASEASPTPADESAHPEASPEPSPTEQAPEPPASTRD</sequence>
<evidence type="ECO:0000313" key="5">
    <source>
        <dbReference type="Proteomes" id="UP000275356"/>
    </source>
</evidence>
<feature type="compositionally biased region" description="Low complexity" evidence="1">
    <location>
        <begin position="359"/>
        <end position="384"/>
    </location>
</feature>
<evidence type="ECO:0000259" key="3">
    <source>
        <dbReference type="Pfam" id="PF14257"/>
    </source>
</evidence>
<feature type="compositionally biased region" description="Low complexity" evidence="1">
    <location>
        <begin position="313"/>
        <end position="331"/>
    </location>
</feature>
<feature type="compositionally biased region" description="Low complexity" evidence="1">
    <location>
        <begin position="8"/>
        <end position="19"/>
    </location>
</feature>
<accession>A0A3N2D708</accession>
<dbReference type="AlphaFoldDB" id="A0A3N2D708"/>
<feature type="transmembrane region" description="Helical" evidence="2">
    <location>
        <begin position="272"/>
        <end position="295"/>
    </location>
</feature>
<proteinExistence type="predicted"/>
<dbReference type="Proteomes" id="UP000275356">
    <property type="component" value="Unassembled WGS sequence"/>
</dbReference>
<evidence type="ECO:0000256" key="2">
    <source>
        <dbReference type="SAM" id="Phobius"/>
    </source>
</evidence>
<name>A0A3N2D708_9MICO</name>
<keyword evidence="2" id="KW-1133">Transmembrane helix</keyword>
<feature type="region of interest" description="Disordered" evidence="1">
    <location>
        <begin position="1"/>
        <end position="20"/>
    </location>
</feature>
<protein>
    <submittedName>
        <fullName evidence="4">Uncharacterized protein DUF4349</fullName>
    </submittedName>
</protein>
<gene>
    <name evidence="4" type="ORF">EDD28_0129</name>
</gene>
<dbReference type="Pfam" id="PF14257">
    <property type="entry name" value="DUF4349"/>
    <property type="match status" value="1"/>
</dbReference>
<feature type="domain" description="DUF4349" evidence="3">
    <location>
        <begin position="86"/>
        <end position="293"/>
    </location>
</feature>
<evidence type="ECO:0000313" key="4">
    <source>
        <dbReference type="EMBL" id="ROR95571.1"/>
    </source>
</evidence>